<name>A0A938WK38_9BACT</name>
<dbReference type="InterPro" id="IPR007577">
    <property type="entry name" value="GlycoTrfase_DXD_sugar-bd_CS"/>
</dbReference>
<dbReference type="InterPro" id="IPR029044">
    <property type="entry name" value="Nucleotide-diphossugar_trans"/>
</dbReference>
<dbReference type="PANTHER" id="PTHR32385">
    <property type="entry name" value="MANNOSYL PHOSPHORYLINOSITOL CERAMIDE SYNTHASE"/>
    <property type="match status" value="1"/>
</dbReference>
<dbReference type="GO" id="GO:0051999">
    <property type="term" value="P:mannosyl-inositol phosphorylceramide biosynthetic process"/>
    <property type="evidence" value="ECO:0007669"/>
    <property type="project" value="TreeGrafter"/>
</dbReference>
<dbReference type="InterPro" id="IPR051706">
    <property type="entry name" value="Glycosyltransferase_domain"/>
</dbReference>
<dbReference type="PANTHER" id="PTHR32385:SF15">
    <property type="entry name" value="INOSITOL PHOSPHOCERAMIDE MANNOSYLTRANSFERASE 1"/>
    <property type="match status" value="1"/>
</dbReference>
<keyword evidence="3" id="KW-1185">Reference proteome</keyword>
<evidence type="ECO:0000313" key="2">
    <source>
        <dbReference type="EMBL" id="MBM6660501.1"/>
    </source>
</evidence>
<dbReference type="GO" id="GO:0016020">
    <property type="term" value="C:membrane"/>
    <property type="evidence" value="ECO:0007669"/>
    <property type="project" value="GOC"/>
</dbReference>
<protein>
    <submittedName>
        <fullName evidence="2">Glycosyl transferase</fullName>
    </submittedName>
</protein>
<reference evidence="2 3" key="1">
    <citation type="journal article" date="2021" name="Sci. Rep.">
        <title>The distribution of antibiotic resistance genes in chicken gut microbiota commensals.</title>
        <authorList>
            <person name="Juricova H."/>
            <person name="Matiasovicova J."/>
            <person name="Kubasova T."/>
            <person name="Cejkova D."/>
            <person name="Rychlik I."/>
        </authorList>
    </citation>
    <scope>NUCLEOTIDE SEQUENCE [LARGE SCALE GENOMIC DNA]</scope>
    <source>
        <strain evidence="2 3">An819</strain>
    </source>
</reference>
<dbReference type="AlphaFoldDB" id="A0A938WK38"/>
<evidence type="ECO:0000313" key="3">
    <source>
        <dbReference type="Proteomes" id="UP000764045"/>
    </source>
</evidence>
<keyword evidence="1 2" id="KW-0808">Transferase</keyword>
<evidence type="ECO:0000256" key="1">
    <source>
        <dbReference type="ARBA" id="ARBA00022679"/>
    </source>
</evidence>
<accession>A0A938WK38</accession>
<dbReference type="EMBL" id="JACJJL010000002">
    <property type="protein sequence ID" value="MBM6660501.1"/>
    <property type="molecule type" value="Genomic_DNA"/>
</dbReference>
<dbReference type="GO" id="GO:0000030">
    <property type="term" value="F:mannosyltransferase activity"/>
    <property type="evidence" value="ECO:0007669"/>
    <property type="project" value="TreeGrafter"/>
</dbReference>
<comment type="caution">
    <text evidence="2">The sequence shown here is derived from an EMBL/GenBank/DDBJ whole genome shotgun (WGS) entry which is preliminary data.</text>
</comment>
<dbReference type="Pfam" id="PF04488">
    <property type="entry name" value="Gly_transf_sug"/>
    <property type="match status" value="1"/>
</dbReference>
<dbReference type="Gene3D" id="3.90.550.20">
    <property type="match status" value="1"/>
</dbReference>
<gene>
    <name evidence="2" type="ORF">H6B30_01815</name>
</gene>
<dbReference type="SUPFAM" id="SSF53448">
    <property type="entry name" value="Nucleotide-diphospho-sugar transferases"/>
    <property type="match status" value="1"/>
</dbReference>
<organism evidence="2 3">
    <name type="scientific">Marseilla massiliensis</name>
    <dbReference type="NCBI Taxonomy" id="1841864"/>
    <lineage>
        <taxon>Bacteria</taxon>
        <taxon>Pseudomonadati</taxon>
        <taxon>Bacteroidota</taxon>
        <taxon>Bacteroidia</taxon>
        <taxon>Bacteroidales</taxon>
        <taxon>Prevotellaceae</taxon>
        <taxon>Marseilla</taxon>
    </lineage>
</organism>
<dbReference type="Proteomes" id="UP000764045">
    <property type="component" value="Unassembled WGS sequence"/>
</dbReference>
<proteinExistence type="predicted"/>
<sequence>MIMIPKIIHYCWFGMKPLPHSAIKCIDSWKRFLPDYEIKEWNESNFDVNIIPYTREAYKAKRYAFVSDYARFWILYHYGGLYFDTDVEIIRSLNDIISRGPFMGCETIVREDIPLYVNPGFGLGCEIGNPILSDLLSKYASLNFILTDGKHNLKTIVQYTSEYLIANGLKKKDEIQYIEKGNMYIYPKDYFNPYDCELDKIIITDNTRTIHYFAASWKNPKERFMEFVDKHFGGRTVLFIHNVKRLFLG</sequence>